<dbReference type="Pfam" id="PF01545">
    <property type="entry name" value="Cation_efflux"/>
    <property type="match status" value="1"/>
</dbReference>
<accession>A0A7S2SWT6</accession>
<dbReference type="AlphaFoldDB" id="A0A7S2SWT6"/>
<dbReference type="Gene3D" id="1.20.1510.10">
    <property type="entry name" value="Cation efflux protein transmembrane domain"/>
    <property type="match status" value="1"/>
</dbReference>
<dbReference type="GO" id="GO:0016020">
    <property type="term" value="C:membrane"/>
    <property type="evidence" value="ECO:0007669"/>
    <property type="project" value="UniProtKB-SubCell"/>
</dbReference>
<dbReference type="EMBL" id="HBHJ01033123">
    <property type="protein sequence ID" value="CAD9710948.1"/>
    <property type="molecule type" value="Transcribed_RNA"/>
</dbReference>
<feature type="domain" description="Cation efflux protein transmembrane" evidence="7">
    <location>
        <begin position="85"/>
        <end position="294"/>
    </location>
</feature>
<proteinExistence type="predicted"/>
<dbReference type="InterPro" id="IPR027469">
    <property type="entry name" value="Cation_efflux_TMD_sf"/>
</dbReference>
<dbReference type="GO" id="GO:0006829">
    <property type="term" value="P:zinc ion transport"/>
    <property type="evidence" value="ECO:0007669"/>
    <property type="project" value="InterPro"/>
</dbReference>
<evidence type="ECO:0000256" key="2">
    <source>
        <dbReference type="ARBA" id="ARBA00022448"/>
    </source>
</evidence>
<keyword evidence="3 6" id="KW-0812">Transmembrane</keyword>
<evidence type="ECO:0000259" key="7">
    <source>
        <dbReference type="Pfam" id="PF01545"/>
    </source>
</evidence>
<name>A0A7S2SWT6_9STRA</name>
<evidence type="ECO:0000256" key="4">
    <source>
        <dbReference type="ARBA" id="ARBA00022989"/>
    </source>
</evidence>
<evidence type="ECO:0000256" key="3">
    <source>
        <dbReference type="ARBA" id="ARBA00022692"/>
    </source>
</evidence>
<dbReference type="NCBIfam" id="TIGR01297">
    <property type="entry name" value="CDF"/>
    <property type="match status" value="1"/>
</dbReference>
<protein>
    <recommendedName>
        <fullName evidence="7">Cation efflux protein transmembrane domain-containing protein</fullName>
    </recommendedName>
</protein>
<dbReference type="GO" id="GO:0005783">
    <property type="term" value="C:endoplasmic reticulum"/>
    <property type="evidence" value="ECO:0007669"/>
    <property type="project" value="TreeGrafter"/>
</dbReference>
<keyword evidence="5 6" id="KW-0472">Membrane</keyword>
<keyword evidence="4 6" id="KW-1133">Transmembrane helix</keyword>
<dbReference type="InterPro" id="IPR040177">
    <property type="entry name" value="SLC30A9"/>
</dbReference>
<feature type="transmembrane region" description="Helical" evidence="6">
    <location>
        <begin position="234"/>
        <end position="256"/>
    </location>
</feature>
<sequence>MWGGAGWVACTHHRHHTIMQACRCAWRTPPRTLWPFASVRRGGKAVRRAPVVRLAHNQETPAEAESDAASFPRQKAAKSAELVRYAMAGNFAITSLKLAASGASGSSALFAEAIHSGVDTMNQALLLIGLRDAGSAPDKRHPYGYGRSVYVWSLISAVGTFWLGAGVSFTNSVFHWHQPTMVLEDVTWHLWGVLGFSFLVDGAVLMMSLRHVLESLPPDKSISEHVMSLRDPTTVAVLLEDSAACAGVLIAGAGIGLSQLTGHTHYDVLGEFMISGLLGAMGIALVRLNVRSLIGRAVDPQITGAIKALLLSRPSIDAVHSVTHQWEGPYTFSYKAELDFDGTYIAARLHSRYLTEFQNAQDLDKDLKILLAWYAEDVVRVVEREVNLLEAKIREEYPEAAFIELVPDSTDTSAFAIEGNKQQALRRVEQETINQYLAQLSKEKEP</sequence>
<feature type="transmembrane region" description="Helical" evidence="6">
    <location>
        <begin position="149"/>
        <end position="170"/>
    </location>
</feature>
<keyword evidence="2" id="KW-0813">Transport</keyword>
<dbReference type="InterPro" id="IPR058533">
    <property type="entry name" value="Cation_efflux_TM"/>
</dbReference>
<feature type="transmembrane region" description="Helical" evidence="6">
    <location>
        <begin position="190"/>
        <end position="213"/>
    </location>
</feature>
<evidence type="ECO:0000256" key="5">
    <source>
        <dbReference type="ARBA" id="ARBA00023136"/>
    </source>
</evidence>
<comment type="subcellular location">
    <subcellularLocation>
        <location evidence="1">Membrane</location>
        <topology evidence="1">Multi-pass membrane protein</topology>
    </subcellularLocation>
</comment>
<dbReference type="GO" id="GO:0006882">
    <property type="term" value="P:intracellular zinc ion homeostasis"/>
    <property type="evidence" value="ECO:0007669"/>
    <property type="project" value="TreeGrafter"/>
</dbReference>
<feature type="transmembrane region" description="Helical" evidence="6">
    <location>
        <begin position="268"/>
        <end position="286"/>
    </location>
</feature>
<reference evidence="8" key="1">
    <citation type="submission" date="2021-01" db="EMBL/GenBank/DDBJ databases">
        <authorList>
            <person name="Corre E."/>
            <person name="Pelletier E."/>
            <person name="Niang G."/>
            <person name="Scheremetjew M."/>
            <person name="Finn R."/>
            <person name="Kale V."/>
            <person name="Holt S."/>
            <person name="Cochrane G."/>
            <person name="Meng A."/>
            <person name="Brown T."/>
            <person name="Cohen L."/>
        </authorList>
    </citation>
    <scope>NUCLEOTIDE SEQUENCE</scope>
    <source>
        <strain evidence="8">CCMP1243</strain>
    </source>
</reference>
<dbReference type="PANTHER" id="PTHR13414:SF9">
    <property type="entry name" value="PROTON-COUPLED ZINC ANTIPORTER SLC30A9, MITOCHONDRIAL"/>
    <property type="match status" value="1"/>
</dbReference>
<dbReference type="SUPFAM" id="SSF161111">
    <property type="entry name" value="Cation efflux protein transmembrane domain-like"/>
    <property type="match status" value="1"/>
</dbReference>
<dbReference type="InterPro" id="IPR002524">
    <property type="entry name" value="Cation_efflux"/>
</dbReference>
<evidence type="ECO:0000256" key="1">
    <source>
        <dbReference type="ARBA" id="ARBA00004141"/>
    </source>
</evidence>
<evidence type="ECO:0000256" key="6">
    <source>
        <dbReference type="SAM" id="Phobius"/>
    </source>
</evidence>
<dbReference type="GO" id="GO:0008324">
    <property type="term" value="F:monoatomic cation transmembrane transporter activity"/>
    <property type="evidence" value="ECO:0007669"/>
    <property type="project" value="InterPro"/>
</dbReference>
<gene>
    <name evidence="8" type="ORF">RMAR1173_LOCUS21942</name>
</gene>
<organism evidence="8">
    <name type="scientific">Rhizochromulina marina</name>
    <dbReference type="NCBI Taxonomy" id="1034831"/>
    <lineage>
        <taxon>Eukaryota</taxon>
        <taxon>Sar</taxon>
        <taxon>Stramenopiles</taxon>
        <taxon>Ochrophyta</taxon>
        <taxon>Dictyochophyceae</taxon>
        <taxon>Rhizochromulinales</taxon>
        <taxon>Rhizochromulina</taxon>
    </lineage>
</organism>
<evidence type="ECO:0000313" key="8">
    <source>
        <dbReference type="EMBL" id="CAD9710948.1"/>
    </source>
</evidence>
<dbReference type="PANTHER" id="PTHR13414">
    <property type="entry name" value="HUEL-CATION TRANSPORTER"/>
    <property type="match status" value="1"/>
</dbReference>